<dbReference type="Proteomes" id="UP000821865">
    <property type="component" value="Chromosome 7"/>
</dbReference>
<protein>
    <submittedName>
        <fullName evidence="1">Uncharacterized protein</fullName>
    </submittedName>
</protein>
<comment type="caution">
    <text evidence="1">The sequence shown here is derived from an EMBL/GenBank/DDBJ whole genome shotgun (WGS) entry which is preliminary data.</text>
</comment>
<organism evidence="1 2">
    <name type="scientific">Dermacentor silvarum</name>
    <name type="common">Tick</name>
    <dbReference type="NCBI Taxonomy" id="543639"/>
    <lineage>
        <taxon>Eukaryota</taxon>
        <taxon>Metazoa</taxon>
        <taxon>Ecdysozoa</taxon>
        <taxon>Arthropoda</taxon>
        <taxon>Chelicerata</taxon>
        <taxon>Arachnida</taxon>
        <taxon>Acari</taxon>
        <taxon>Parasitiformes</taxon>
        <taxon>Ixodida</taxon>
        <taxon>Ixodoidea</taxon>
        <taxon>Ixodidae</taxon>
        <taxon>Rhipicephalinae</taxon>
        <taxon>Dermacentor</taxon>
    </lineage>
</organism>
<reference evidence="1" key="1">
    <citation type="submission" date="2020-05" db="EMBL/GenBank/DDBJ databases">
        <title>Large-scale comparative analyses of tick genomes elucidate their genetic diversity and vector capacities.</title>
        <authorList>
            <person name="Jia N."/>
            <person name="Wang J."/>
            <person name="Shi W."/>
            <person name="Du L."/>
            <person name="Sun Y."/>
            <person name="Zhan W."/>
            <person name="Jiang J."/>
            <person name="Wang Q."/>
            <person name="Zhang B."/>
            <person name="Ji P."/>
            <person name="Sakyi L.B."/>
            <person name="Cui X."/>
            <person name="Yuan T."/>
            <person name="Jiang B."/>
            <person name="Yang W."/>
            <person name="Lam T.T.-Y."/>
            <person name="Chang Q."/>
            <person name="Ding S."/>
            <person name="Wang X."/>
            <person name="Zhu J."/>
            <person name="Ruan X."/>
            <person name="Zhao L."/>
            <person name="Wei J."/>
            <person name="Que T."/>
            <person name="Du C."/>
            <person name="Cheng J."/>
            <person name="Dai P."/>
            <person name="Han X."/>
            <person name="Huang E."/>
            <person name="Gao Y."/>
            <person name="Liu J."/>
            <person name="Shao H."/>
            <person name="Ye R."/>
            <person name="Li L."/>
            <person name="Wei W."/>
            <person name="Wang X."/>
            <person name="Wang C."/>
            <person name="Yang T."/>
            <person name="Huo Q."/>
            <person name="Li W."/>
            <person name="Guo W."/>
            <person name="Chen H."/>
            <person name="Zhou L."/>
            <person name="Ni X."/>
            <person name="Tian J."/>
            <person name="Zhou Y."/>
            <person name="Sheng Y."/>
            <person name="Liu T."/>
            <person name="Pan Y."/>
            <person name="Xia L."/>
            <person name="Li J."/>
            <person name="Zhao F."/>
            <person name="Cao W."/>
        </authorList>
    </citation>
    <scope>NUCLEOTIDE SEQUENCE</scope>
    <source>
        <strain evidence="1">Dsil-2018</strain>
    </source>
</reference>
<name>A0ACB8CHZ6_DERSI</name>
<sequence>MAPSRNCSTPAAVSREGRHRRVIKSALATIPTCAACFVIGVVLLILGAAVFTKKYLLPAYAQSRARAAWKTEISYSPAHWTRTRHNPLLCRSTACQWTAQNVLNNVVWAKNPCDDFYAHVCANERRSFDAIEQPPTPLSAAVHLFGDLELLFRRYPEAKKEALNGVEAGPGDNFFTQMIWVYDECRKEAANGDRLVSLELNAILDELGLTSWTPLSRPLTHVVARADRLLRLHPLFTVAVKPSRTFPSREGDGFFLAMGPPETLYRRYRLKHGASEKRYLQLVDGALCAWNTSHACGLAAEPLTWIATTEEKPNGNISGVADEPLAQNYSAAAQIVALEKELDAATLLPGEPHDTSPRYKARDLTSPLDDNAFILVSDAVSIQDLWHVINSSLDYVVVNYVTFKVLVELSPFLGKHGEDLLTLTHDLEGDGLKQRQAACIVTLEKLYKYGMGIAAKLTAGREYATVQRSYQDRQMRQQFKKTKRLIKALLVANRSWIEDADAIKVATRKLKDMSFEFGTPSNLVEYEHYRNTRVSLPSLRENGTSILTSVFGIYVHASSLYWDAFGSDSPGYDNRFAVSSLWPAHEYQRSRNSLFLPYAAVSLLNGVSNAIHPVFYPVVTPHVVRGVIQALTLDEPSAVRNNRDVGKQGLISFETSRLKNVKDCLADHYGSTPSVDGVSKLTELDFLDNAMIYPLYSMYRAAIAREKLSRFFVGGPYGLVDEAQVFFYNLAASMCDFTNATDWDRQRRYRVTPAKWRVNVPLRNSRFFALAFRCTPDTYMNPTIECNVWRSLHSSFVTWKLRAAKPK</sequence>
<dbReference type="EMBL" id="CM023476">
    <property type="protein sequence ID" value="KAH7942354.1"/>
    <property type="molecule type" value="Genomic_DNA"/>
</dbReference>
<proteinExistence type="predicted"/>
<evidence type="ECO:0000313" key="1">
    <source>
        <dbReference type="EMBL" id="KAH7942354.1"/>
    </source>
</evidence>
<gene>
    <name evidence="1" type="ORF">HPB49_023328</name>
</gene>
<accession>A0ACB8CHZ6</accession>
<evidence type="ECO:0000313" key="2">
    <source>
        <dbReference type="Proteomes" id="UP000821865"/>
    </source>
</evidence>
<keyword evidence="2" id="KW-1185">Reference proteome</keyword>